<name>A0A8X6QUL2_NEPPI</name>
<dbReference type="EMBL" id="BMAW01036676">
    <property type="protein sequence ID" value="GFU45083.1"/>
    <property type="molecule type" value="Genomic_DNA"/>
</dbReference>
<evidence type="ECO:0000313" key="1">
    <source>
        <dbReference type="EMBL" id="GFU45083.1"/>
    </source>
</evidence>
<proteinExistence type="predicted"/>
<gene>
    <name evidence="1" type="ORF">NPIL_25421</name>
</gene>
<sequence length="166" mass="19169">MVLKSFLREKKHIDKQIIGLRFNFEPGRIYMDTDSENSSRIDTSLVYVGAQSMFKCRKLSELQYQISAKKDFLKRRGKDIAASTEQIHEKKILSIHEDLKNLVREFGSLTWCKVPGCPTYDVPATLNSKTEKRKDFVNSENDFVQLIKKKTAKNIVEVETATRPLP</sequence>
<comment type="caution">
    <text evidence="1">The sequence shown here is derived from an EMBL/GenBank/DDBJ whole genome shotgun (WGS) entry which is preliminary data.</text>
</comment>
<dbReference type="AlphaFoldDB" id="A0A8X6QUL2"/>
<reference evidence="1" key="1">
    <citation type="submission" date="2020-08" db="EMBL/GenBank/DDBJ databases">
        <title>Multicomponent nature underlies the extraordinary mechanical properties of spider dragline silk.</title>
        <authorList>
            <person name="Kono N."/>
            <person name="Nakamura H."/>
            <person name="Mori M."/>
            <person name="Yoshida Y."/>
            <person name="Ohtoshi R."/>
            <person name="Malay A.D."/>
            <person name="Moran D.A.P."/>
            <person name="Tomita M."/>
            <person name="Numata K."/>
            <person name="Arakawa K."/>
        </authorList>
    </citation>
    <scope>NUCLEOTIDE SEQUENCE</scope>
</reference>
<evidence type="ECO:0000313" key="2">
    <source>
        <dbReference type="Proteomes" id="UP000887013"/>
    </source>
</evidence>
<keyword evidence="2" id="KW-1185">Reference proteome</keyword>
<accession>A0A8X6QUL2</accession>
<dbReference type="Proteomes" id="UP000887013">
    <property type="component" value="Unassembled WGS sequence"/>
</dbReference>
<protein>
    <submittedName>
        <fullName evidence="1">Uncharacterized protein</fullName>
    </submittedName>
</protein>
<organism evidence="1 2">
    <name type="scientific">Nephila pilipes</name>
    <name type="common">Giant wood spider</name>
    <name type="synonym">Nephila maculata</name>
    <dbReference type="NCBI Taxonomy" id="299642"/>
    <lineage>
        <taxon>Eukaryota</taxon>
        <taxon>Metazoa</taxon>
        <taxon>Ecdysozoa</taxon>
        <taxon>Arthropoda</taxon>
        <taxon>Chelicerata</taxon>
        <taxon>Arachnida</taxon>
        <taxon>Araneae</taxon>
        <taxon>Araneomorphae</taxon>
        <taxon>Entelegynae</taxon>
        <taxon>Araneoidea</taxon>
        <taxon>Nephilidae</taxon>
        <taxon>Nephila</taxon>
    </lineage>
</organism>